<gene>
    <name evidence="2" type="ORF">DARMORV10_A06P25290.1</name>
</gene>
<proteinExistence type="predicted"/>
<organism evidence="2">
    <name type="scientific">Brassica napus</name>
    <name type="common">Rape</name>
    <dbReference type="NCBI Taxonomy" id="3708"/>
    <lineage>
        <taxon>Eukaryota</taxon>
        <taxon>Viridiplantae</taxon>
        <taxon>Streptophyta</taxon>
        <taxon>Embryophyta</taxon>
        <taxon>Tracheophyta</taxon>
        <taxon>Spermatophyta</taxon>
        <taxon>Magnoliopsida</taxon>
        <taxon>eudicotyledons</taxon>
        <taxon>Gunneridae</taxon>
        <taxon>Pentapetalae</taxon>
        <taxon>rosids</taxon>
        <taxon>malvids</taxon>
        <taxon>Brassicales</taxon>
        <taxon>Brassicaceae</taxon>
        <taxon>Brassiceae</taxon>
        <taxon>Brassica</taxon>
    </lineage>
</organism>
<reference evidence="2" key="1">
    <citation type="submission" date="2021-01" db="EMBL/GenBank/DDBJ databases">
        <authorList>
            <consortium name="Genoscope - CEA"/>
            <person name="William W."/>
        </authorList>
    </citation>
    <scope>NUCLEOTIDE SEQUENCE</scope>
</reference>
<dbReference type="EMBL" id="HG994360">
    <property type="protein sequence ID" value="CAF2086584.1"/>
    <property type="molecule type" value="Genomic_DNA"/>
</dbReference>
<dbReference type="Proteomes" id="UP001295469">
    <property type="component" value="Chromosome A06"/>
</dbReference>
<feature type="non-terminal residue" evidence="2">
    <location>
        <position position="1"/>
    </location>
</feature>
<feature type="region of interest" description="Disordered" evidence="1">
    <location>
        <begin position="1"/>
        <end position="34"/>
    </location>
</feature>
<feature type="compositionally biased region" description="Basic and acidic residues" evidence="1">
    <location>
        <begin position="1"/>
        <end position="10"/>
    </location>
</feature>
<sequence>MRTLKAEEGKGSMNGTCTWPAHPGNGSAGGRVQR</sequence>
<dbReference type="AlphaFoldDB" id="A0A816SJP9"/>
<protein>
    <submittedName>
        <fullName evidence="2">(rape) hypothetical protein</fullName>
    </submittedName>
</protein>
<name>A0A816SJP9_BRANA</name>
<evidence type="ECO:0000256" key="1">
    <source>
        <dbReference type="SAM" id="MobiDB-lite"/>
    </source>
</evidence>
<evidence type="ECO:0000313" key="2">
    <source>
        <dbReference type="EMBL" id="CAF2086584.1"/>
    </source>
</evidence>
<accession>A0A816SJP9</accession>